<proteinExistence type="predicted"/>
<name>A0A556V9S2_BAGYA</name>
<accession>A0A556V9S2</accession>
<evidence type="ECO:0000313" key="1">
    <source>
        <dbReference type="EMBL" id="TTC59071.1"/>
    </source>
</evidence>
<keyword evidence="2" id="KW-1185">Reference proteome</keyword>
<gene>
    <name evidence="1" type="ORF">Baya_14676</name>
</gene>
<reference evidence="1 2" key="1">
    <citation type="journal article" date="2019" name="Genome Biol. Evol.">
        <title>Whole-Genome Sequencing of the Giant Devil Catfish, Bagarius yarrelli.</title>
        <authorList>
            <person name="Jiang W."/>
            <person name="Lv Y."/>
            <person name="Cheng L."/>
            <person name="Yang K."/>
            <person name="Chao B."/>
            <person name="Wang X."/>
            <person name="Li Y."/>
            <person name="Pan X."/>
            <person name="You X."/>
            <person name="Zhang Y."/>
            <person name="Yang J."/>
            <person name="Li J."/>
            <person name="Zhang X."/>
            <person name="Liu S."/>
            <person name="Sun C."/>
            <person name="Yang J."/>
            <person name="Shi Q."/>
        </authorList>
    </citation>
    <scope>NUCLEOTIDE SEQUENCE [LARGE SCALE GENOMIC DNA]</scope>
    <source>
        <strain evidence="1">JWS20170419001</strain>
        <tissue evidence="1">Muscle</tissue>
    </source>
</reference>
<dbReference type="EMBL" id="VCAZ01000176">
    <property type="protein sequence ID" value="TTC59071.1"/>
    <property type="molecule type" value="Genomic_DNA"/>
</dbReference>
<dbReference type="Proteomes" id="UP000319801">
    <property type="component" value="Unassembled WGS sequence"/>
</dbReference>
<sequence length="142" mass="15712">MNILNGDLGLAEQRSVFPSGEFISRTPSAYRMNTCVPDRCLVPGSETFPQFTSRSSTPPTIRPLATGFRLMKDSMDVDMDVDTDLGTDAGVDTDISFCSGLNDSESNAKRIRKEEFNSLLDFYTFSSSSPPTEQKTKDFMPD</sequence>
<evidence type="ECO:0000313" key="2">
    <source>
        <dbReference type="Proteomes" id="UP000319801"/>
    </source>
</evidence>
<protein>
    <submittedName>
        <fullName evidence="1">Uncharacterized protein</fullName>
    </submittedName>
</protein>
<organism evidence="1 2">
    <name type="scientific">Bagarius yarrelli</name>
    <name type="common">Goonch</name>
    <name type="synonym">Bagrus yarrelli</name>
    <dbReference type="NCBI Taxonomy" id="175774"/>
    <lineage>
        <taxon>Eukaryota</taxon>
        <taxon>Metazoa</taxon>
        <taxon>Chordata</taxon>
        <taxon>Craniata</taxon>
        <taxon>Vertebrata</taxon>
        <taxon>Euteleostomi</taxon>
        <taxon>Actinopterygii</taxon>
        <taxon>Neopterygii</taxon>
        <taxon>Teleostei</taxon>
        <taxon>Ostariophysi</taxon>
        <taxon>Siluriformes</taxon>
        <taxon>Sisoridae</taxon>
        <taxon>Sisorinae</taxon>
        <taxon>Bagarius</taxon>
    </lineage>
</organism>
<dbReference type="AlphaFoldDB" id="A0A556V9S2"/>
<comment type="caution">
    <text evidence="1">The sequence shown here is derived from an EMBL/GenBank/DDBJ whole genome shotgun (WGS) entry which is preliminary data.</text>
</comment>